<dbReference type="Gene3D" id="2.170.120.12">
    <property type="entry name" value="DNA-directed RNA polymerase, insert domain"/>
    <property type="match status" value="1"/>
</dbReference>
<dbReference type="PANTHER" id="PTHR11800">
    <property type="entry name" value="DNA-DIRECTED RNA POLYMERASE"/>
    <property type="match status" value="1"/>
</dbReference>
<evidence type="ECO:0000313" key="6">
    <source>
        <dbReference type="EMBL" id="QHU01648.1"/>
    </source>
</evidence>
<keyword evidence="4" id="KW-0804">Transcription</keyword>
<accession>A0A6C0JD37</accession>
<dbReference type="GO" id="GO:0005666">
    <property type="term" value="C:RNA polymerase III complex"/>
    <property type="evidence" value="ECO:0007669"/>
    <property type="project" value="TreeGrafter"/>
</dbReference>
<dbReference type="Pfam" id="PF01193">
    <property type="entry name" value="RNA_pol_L"/>
    <property type="match status" value="1"/>
</dbReference>
<evidence type="ECO:0000256" key="3">
    <source>
        <dbReference type="ARBA" id="ARBA00022844"/>
    </source>
</evidence>
<evidence type="ECO:0000259" key="5">
    <source>
        <dbReference type="SMART" id="SM00662"/>
    </source>
</evidence>
<dbReference type="GO" id="GO:0006351">
    <property type="term" value="P:DNA-templated transcription"/>
    <property type="evidence" value="ECO:0007669"/>
    <property type="project" value="InterPro"/>
</dbReference>
<dbReference type="SUPFAM" id="SSF56553">
    <property type="entry name" value="Insert subdomain of RNA polymerase alpha subunit"/>
    <property type="match status" value="1"/>
</dbReference>
<feature type="domain" description="DNA-directed RNA polymerase RpoA/D/Rpb3-type" evidence="5">
    <location>
        <begin position="15"/>
        <end position="241"/>
    </location>
</feature>
<keyword evidence="2" id="KW-0240">DNA-directed RNA polymerase</keyword>
<reference evidence="6" key="1">
    <citation type="journal article" date="2020" name="Nature">
        <title>Giant virus diversity and host interactions through global metagenomics.</title>
        <authorList>
            <person name="Schulz F."/>
            <person name="Roux S."/>
            <person name="Paez-Espino D."/>
            <person name="Jungbluth S."/>
            <person name="Walsh D.A."/>
            <person name="Denef V.J."/>
            <person name="McMahon K.D."/>
            <person name="Konstantinidis K.T."/>
            <person name="Eloe-Fadrosh E.A."/>
            <person name="Kyrpides N.C."/>
            <person name="Woyke T."/>
        </authorList>
    </citation>
    <scope>NUCLEOTIDE SEQUENCE</scope>
    <source>
        <strain evidence="6">GVMAG-M-3300025874-2</strain>
    </source>
</reference>
<dbReference type="InterPro" id="IPR009025">
    <property type="entry name" value="RBP11-like_dimer"/>
</dbReference>
<dbReference type="SUPFAM" id="SSF55257">
    <property type="entry name" value="RBP11-like subunits of RNA polymerase"/>
    <property type="match status" value="2"/>
</dbReference>
<dbReference type="InterPro" id="IPR036643">
    <property type="entry name" value="RNApol_insert_sf"/>
</dbReference>
<dbReference type="AlphaFoldDB" id="A0A6C0JD37"/>
<dbReference type="PANTHER" id="PTHR11800:SF13">
    <property type="entry name" value="DNA-DIRECTED RNA POLYMERASES I AND III SUBUNIT RPAC1"/>
    <property type="match status" value="1"/>
</dbReference>
<evidence type="ECO:0000256" key="1">
    <source>
        <dbReference type="ARBA" id="ARBA00004328"/>
    </source>
</evidence>
<dbReference type="Gene3D" id="3.30.1360.10">
    <property type="entry name" value="RNA polymerase, RBP11-like subunit"/>
    <property type="match status" value="2"/>
</dbReference>
<dbReference type="Pfam" id="PF13656">
    <property type="entry name" value="RNA_pol_L_2"/>
    <property type="match status" value="1"/>
</dbReference>
<protein>
    <recommendedName>
        <fullName evidence="5">DNA-directed RNA polymerase RpoA/D/Rpb3-type domain-containing protein</fullName>
    </recommendedName>
</protein>
<dbReference type="GO" id="GO:0046983">
    <property type="term" value="F:protein dimerization activity"/>
    <property type="evidence" value="ECO:0007669"/>
    <property type="project" value="InterPro"/>
</dbReference>
<dbReference type="GO" id="GO:0003899">
    <property type="term" value="F:DNA-directed RNA polymerase activity"/>
    <property type="evidence" value="ECO:0007669"/>
    <property type="project" value="InterPro"/>
</dbReference>
<dbReference type="InterPro" id="IPR011263">
    <property type="entry name" value="DNA-dir_RNA_pol_RpoA/D/Rpb3"/>
</dbReference>
<evidence type="ECO:0000256" key="4">
    <source>
        <dbReference type="ARBA" id="ARBA00023163"/>
    </source>
</evidence>
<dbReference type="SMART" id="SM00662">
    <property type="entry name" value="RPOLD"/>
    <property type="match status" value="1"/>
</dbReference>
<dbReference type="InterPro" id="IPR036603">
    <property type="entry name" value="RBP11-like"/>
</dbReference>
<proteinExistence type="predicted"/>
<keyword evidence="3" id="KW-0946">Virion</keyword>
<evidence type="ECO:0000256" key="2">
    <source>
        <dbReference type="ARBA" id="ARBA00022478"/>
    </source>
</evidence>
<comment type="subcellular location">
    <subcellularLocation>
        <location evidence="1">Virion</location>
    </subcellularLocation>
</comment>
<dbReference type="GO" id="GO:0005736">
    <property type="term" value="C:RNA polymerase I complex"/>
    <property type="evidence" value="ECO:0007669"/>
    <property type="project" value="TreeGrafter"/>
</dbReference>
<sequence length="333" mass="38724">MVKKYFSNIVSEDNTLTFHLKNINNTIPIPFANAVRRIMISEINSVGIDRDSINLLNNRTVLHNDFIKERLSFLPVKHTDQFLDYTLKLNIENNELDIKEIYAKDIEVYENSTKVSADKIFVYPDALFTKLKFTNKLHFEAKLKLSTNKEDGSVFNPTCVSLYRFEKDDVKIKELLSKLETEDDKLEFQLGESERYYKKNEYDQPECYHFEVETIGGLESKKIVNKALEVLKNKLLLLKGYITEGNITKVIKSESKHMKNAIDYKILNEDDTLGNIMTYQLHNNTSVNYAGYYIPHPNDKLIVIRVLADDTDKEMLKGINDLVVVIDTMIKEW</sequence>
<organism evidence="6">
    <name type="scientific">viral metagenome</name>
    <dbReference type="NCBI Taxonomy" id="1070528"/>
    <lineage>
        <taxon>unclassified sequences</taxon>
        <taxon>metagenomes</taxon>
        <taxon>organismal metagenomes</taxon>
    </lineage>
</organism>
<dbReference type="GO" id="GO:0044423">
    <property type="term" value="C:virion component"/>
    <property type="evidence" value="ECO:0007669"/>
    <property type="project" value="UniProtKB-KW"/>
</dbReference>
<name>A0A6C0JD37_9ZZZZ</name>
<dbReference type="EMBL" id="MN740346">
    <property type="protein sequence ID" value="QHU01648.1"/>
    <property type="molecule type" value="Genomic_DNA"/>
</dbReference>
<dbReference type="InterPro" id="IPR050518">
    <property type="entry name" value="Rpo3/RPB3_RNA_Pol_subunit"/>
</dbReference>